<reference evidence="2" key="1">
    <citation type="journal article" date="2019" name="Int. J. Syst. Evol. Microbiol.">
        <title>The Global Catalogue of Microorganisms (GCM) 10K type strain sequencing project: providing services to taxonomists for standard genome sequencing and annotation.</title>
        <authorList>
            <consortium name="The Broad Institute Genomics Platform"/>
            <consortium name="The Broad Institute Genome Sequencing Center for Infectious Disease"/>
            <person name="Wu L."/>
            <person name="Ma J."/>
        </authorList>
    </citation>
    <scope>NUCLEOTIDE SEQUENCE [LARGE SCALE GENOMIC DNA]</scope>
    <source>
        <strain evidence="2">JCM 18283</strain>
    </source>
</reference>
<sequence length="128" mass="14483">MPEPQLFEYAVVRVVPRVEREEFINVGVILYCPKQKYLGFEYKLDADRLKALYSDLDIDELKHHFAAFEQISLGSKAGGPIGTLDVASRFRWLTATRSTVVQSSKTHPGLCDGDPAQKLKLLFEKLVL</sequence>
<dbReference type="Pfam" id="PF11236">
    <property type="entry name" value="DUF3037"/>
    <property type="match status" value="1"/>
</dbReference>
<organism evidence="1 2">
    <name type="scientific">Mucilaginibacter defluvii</name>
    <dbReference type="NCBI Taxonomy" id="1196019"/>
    <lineage>
        <taxon>Bacteria</taxon>
        <taxon>Pseudomonadati</taxon>
        <taxon>Bacteroidota</taxon>
        <taxon>Sphingobacteriia</taxon>
        <taxon>Sphingobacteriales</taxon>
        <taxon>Sphingobacteriaceae</taxon>
        <taxon>Mucilaginibacter</taxon>
    </lineage>
</organism>
<dbReference type="EMBL" id="BAABJI010000001">
    <property type="protein sequence ID" value="GAA4905376.1"/>
    <property type="molecule type" value="Genomic_DNA"/>
</dbReference>
<gene>
    <name evidence="1" type="ORF">GCM10023313_05030</name>
</gene>
<evidence type="ECO:0000313" key="2">
    <source>
        <dbReference type="Proteomes" id="UP001501436"/>
    </source>
</evidence>
<keyword evidence="2" id="KW-1185">Reference proteome</keyword>
<dbReference type="Proteomes" id="UP001501436">
    <property type="component" value="Unassembled WGS sequence"/>
</dbReference>
<dbReference type="RefSeq" id="WP_345329321.1">
    <property type="nucleotide sequence ID" value="NZ_BAABJI010000001.1"/>
</dbReference>
<dbReference type="InterPro" id="IPR021398">
    <property type="entry name" value="DUF3037"/>
</dbReference>
<protein>
    <submittedName>
        <fullName evidence="1">DUF3037 domain-containing protein</fullName>
    </submittedName>
</protein>
<name>A0ABP9FU11_9SPHI</name>
<proteinExistence type="predicted"/>
<evidence type="ECO:0000313" key="1">
    <source>
        <dbReference type="EMBL" id="GAA4905376.1"/>
    </source>
</evidence>
<accession>A0ABP9FU11</accession>
<comment type="caution">
    <text evidence="1">The sequence shown here is derived from an EMBL/GenBank/DDBJ whole genome shotgun (WGS) entry which is preliminary data.</text>
</comment>